<proteinExistence type="predicted"/>
<organism evidence="2 3">
    <name type="scientific">Pseudonocardia ailaonensis</name>
    <dbReference type="NCBI Taxonomy" id="367279"/>
    <lineage>
        <taxon>Bacteria</taxon>
        <taxon>Bacillati</taxon>
        <taxon>Actinomycetota</taxon>
        <taxon>Actinomycetes</taxon>
        <taxon>Pseudonocardiales</taxon>
        <taxon>Pseudonocardiaceae</taxon>
        <taxon>Pseudonocardia</taxon>
    </lineage>
</organism>
<evidence type="ECO:0000313" key="2">
    <source>
        <dbReference type="EMBL" id="GAA1853890.1"/>
    </source>
</evidence>
<feature type="compositionally biased region" description="Basic and acidic residues" evidence="1">
    <location>
        <begin position="69"/>
        <end position="78"/>
    </location>
</feature>
<gene>
    <name evidence="2" type="ORF">GCM10009836_37440</name>
</gene>
<name>A0ABN2N5S3_9PSEU</name>
<sequence>MVSWAASELRASRLSHSPVAVIAVTPQSRRKAGMAMTLRTRCDVGAGLPVAEPGRVSDPIAGHLLPDVTGRERSRTSSDELGAGTDPRGATAADPTRVAGGTDSLRADGPRGPQDVISATIS</sequence>
<comment type="caution">
    <text evidence="2">The sequence shown here is derived from an EMBL/GenBank/DDBJ whole genome shotgun (WGS) entry which is preliminary data.</text>
</comment>
<evidence type="ECO:0000313" key="3">
    <source>
        <dbReference type="Proteomes" id="UP001500449"/>
    </source>
</evidence>
<protein>
    <submittedName>
        <fullName evidence="2">Uncharacterized protein</fullName>
    </submittedName>
</protein>
<feature type="region of interest" description="Disordered" evidence="1">
    <location>
        <begin position="51"/>
        <end position="122"/>
    </location>
</feature>
<dbReference type="Proteomes" id="UP001500449">
    <property type="component" value="Unassembled WGS sequence"/>
</dbReference>
<evidence type="ECO:0000256" key="1">
    <source>
        <dbReference type="SAM" id="MobiDB-lite"/>
    </source>
</evidence>
<keyword evidence="3" id="KW-1185">Reference proteome</keyword>
<reference evidence="2 3" key="1">
    <citation type="journal article" date="2019" name="Int. J. Syst. Evol. Microbiol.">
        <title>The Global Catalogue of Microorganisms (GCM) 10K type strain sequencing project: providing services to taxonomists for standard genome sequencing and annotation.</title>
        <authorList>
            <consortium name="The Broad Institute Genomics Platform"/>
            <consortium name="The Broad Institute Genome Sequencing Center for Infectious Disease"/>
            <person name="Wu L."/>
            <person name="Ma J."/>
        </authorList>
    </citation>
    <scope>NUCLEOTIDE SEQUENCE [LARGE SCALE GENOMIC DNA]</scope>
    <source>
        <strain evidence="2 3">JCM 16009</strain>
    </source>
</reference>
<accession>A0ABN2N5S3</accession>
<dbReference type="EMBL" id="BAAAQK010000011">
    <property type="protein sequence ID" value="GAA1853890.1"/>
    <property type="molecule type" value="Genomic_DNA"/>
</dbReference>